<reference evidence="1 2" key="1">
    <citation type="submission" date="2014-07" db="EMBL/GenBank/DDBJ databases">
        <title>Draft genome sequence of Thalassospira xianhensis P-4 (MCCC 1A02616).</title>
        <authorList>
            <person name="Lai Q."/>
            <person name="Shao Z."/>
        </authorList>
    </citation>
    <scope>NUCLEOTIDE SEQUENCE [LARGE SCALE GENOMIC DNA]</scope>
    <source>
        <strain evidence="1 2">MCCC 1A02616</strain>
    </source>
</reference>
<organism evidence="1 2">
    <name type="scientific">Thalassospira xianhensis MCCC 1A02616</name>
    <dbReference type="NCBI Taxonomy" id="1177929"/>
    <lineage>
        <taxon>Bacteria</taxon>
        <taxon>Pseudomonadati</taxon>
        <taxon>Pseudomonadota</taxon>
        <taxon>Alphaproteobacteria</taxon>
        <taxon>Rhodospirillales</taxon>
        <taxon>Thalassospiraceae</taxon>
        <taxon>Thalassospira</taxon>
    </lineage>
</organism>
<gene>
    <name evidence="1" type="ORF">TH5_00135</name>
</gene>
<comment type="caution">
    <text evidence="1">The sequence shown here is derived from an EMBL/GenBank/DDBJ whole genome shotgun (WGS) entry which is preliminary data.</text>
</comment>
<name>A0A367UHN6_9PROT</name>
<evidence type="ECO:0000313" key="2">
    <source>
        <dbReference type="Proteomes" id="UP000252419"/>
    </source>
</evidence>
<dbReference type="AlphaFoldDB" id="A0A367UHN6"/>
<evidence type="ECO:0000313" key="1">
    <source>
        <dbReference type="EMBL" id="RCK07530.1"/>
    </source>
</evidence>
<sequence>MTQIETSSPTENGNSLAAHALRVRDKHPWLAEDQALAIAHLVQLAVTHGRLTFVPVAGSRGNADESVFLLSLEHQSSSEENGFPMKLKDIMSIRPALADELNRLPIYCALPEILTGVPQRFAYRRAASCSCGWKGQVSELGIGKRQGNCPACDSPEVRREDDFELIDTELSISLSPKQ</sequence>
<accession>A0A367UHN6</accession>
<proteinExistence type="predicted"/>
<dbReference type="Proteomes" id="UP000252419">
    <property type="component" value="Unassembled WGS sequence"/>
</dbReference>
<dbReference type="EMBL" id="JPWA01000001">
    <property type="protein sequence ID" value="RCK07530.1"/>
    <property type="molecule type" value="Genomic_DNA"/>
</dbReference>
<protein>
    <submittedName>
        <fullName evidence="1">Uncharacterized protein</fullName>
    </submittedName>
</protein>
<dbReference type="RefSeq" id="WP_114119983.1">
    <property type="nucleotide sequence ID" value="NZ_JPWA01000001.1"/>
</dbReference>
<keyword evidence="2" id="KW-1185">Reference proteome</keyword>